<dbReference type="InterPro" id="IPR025532">
    <property type="entry name" value="G6P_1-epimerase"/>
</dbReference>
<dbReference type="SUPFAM" id="SSF74650">
    <property type="entry name" value="Galactose mutarotase-like"/>
    <property type="match status" value="1"/>
</dbReference>
<dbReference type="EMBL" id="HBHU01011697">
    <property type="protein sequence ID" value="CAE0025857.1"/>
    <property type="molecule type" value="Transcribed_RNA"/>
</dbReference>
<sequence>MNDGVVYIAHPSGARACVHLHGAHLTSWKTANGTEQIFLSKKAIFEPPKAIRGGVPVCFPQFSDFGELSKSHGFARNERWTLFEREGDTVTLKLSSNDGVDFDSKYGCKDHFVISLKYTINETQISTQLEVTNTSPTSAMTYSLALHTYLRVEDITHTSIQGLYRVGYLDSLDGREMKSESNSVITVNEEVDRIYLSTPPTVKIVDKCGKRSLCIKKFNLPDIVVWNPWIDKSKRMGDFGDEEYKEMICVETGCIKPPIELLPGTKWRAEQIITATHNNQEPEEPEDKF</sequence>
<evidence type="ECO:0000256" key="2">
    <source>
        <dbReference type="ARBA" id="ARBA00005866"/>
    </source>
</evidence>
<dbReference type="GO" id="GO:0030246">
    <property type="term" value="F:carbohydrate binding"/>
    <property type="evidence" value="ECO:0007669"/>
    <property type="project" value="UniProtKB-UniRule"/>
</dbReference>
<dbReference type="GO" id="GO:0047938">
    <property type="term" value="F:glucose-6-phosphate 1-epimerase activity"/>
    <property type="evidence" value="ECO:0007669"/>
    <property type="project" value="UniProtKB-UniRule"/>
</dbReference>
<dbReference type="GO" id="GO:0005737">
    <property type="term" value="C:cytoplasm"/>
    <property type="evidence" value="ECO:0007669"/>
    <property type="project" value="TreeGrafter"/>
</dbReference>
<dbReference type="EC" id="5.1.3.15" evidence="3 5"/>
<accession>A0A7S2Z6I4</accession>
<evidence type="ECO:0000256" key="4">
    <source>
        <dbReference type="ARBA" id="ARBA00023235"/>
    </source>
</evidence>
<keyword evidence="4 5" id="KW-0413">Isomerase</keyword>
<gene>
    <name evidence="7" type="ORF">CLAU1311_LOCUS7638</name>
</gene>
<evidence type="ECO:0000256" key="1">
    <source>
        <dbReference type="ARBA" id="ARBA00001096"/>
    </source>
</evidence>
<organism evidence="7">
    <name type="scientific">Chloropicon laureae</name>
    <dbReference type="NCBI Taxonomy" id="464258"/>
    <lineage>
        <taxon>Eukaryota</taxon>
        <taxon>Viridiplantae</taxon>
        <taxon>Chlorophyta</taxon>
        <taxon>Chloropicophyceae</taxon>
        <taxon>Chloropicales</taxon>
        <taxon>Chloropicaceae</taxon>
        <taxon>Chloropicon</taxon>
    </lineage>
</organism>
<name>A0A7S2Z6I4_9CHLO</name>
<feature type="active site" evidence="6">
    <location>
        <position position="147"/>
    </location>
</feature>
<protein>
    <recommendedName>
        <fullName evidence="3 5">glucose-6-phosphate 1-epimerase</fullName>
        <ecNumber evidence="3 5">5.1.3.15</ecNumber>
    </recommendedName>
</protein>
<evidence type="ECO:0000256" key="6">
    <source>
        <dbReference type="PIRSR" id="PIRSR016020-1"/>
    </source>
</evidence>
<dbReference type="PANTHER" id="PTHR11122:SF13">
    <property type="entry name" value="GLUCOSE-6-PHOSPHATE 1-EPIMERASE"/>
    <property type="match status" value="1"/>
</dbReference>
<dbReference type="Pfam" id="PF01263">
    <property type="entry name" value="Aldose_epim"/>
    <property type="match status" value="1"/>
</dbReference>
<dbReference type="InterPro" id="IPR008183">
    <property type="entry name" value="Aldose_1/G6P_1-epimerase"/>
</dbReference>
<dbReference type="InterPro" id="IPR014718">
    <property type="entry name" value="GH-type_carb-bd"/>
</dbReference>
<proteinExistence type="inferred from homology"/>
<dbReference type="CDD" id="cd09020">
    <property type="entry name" value="D-hex-6-P-epi_like"/>
    <property type="match status" value="1"/>
</dbReference>
<dbReference type="GO" id="GO:0005975">
    <property type="term" value="P:carbohydrate metabolic process"/>
    <property type="evidence" value="ECO:0007669"/>
    <property type="project" value="InterPro"/>
</dbReference>
<evidence type="ECO:0000256" key="5">
    <source>
        <dbReference type="PIRNR" id="PIRNR016020"/>
    </source>
</evidence>
<feature type="active site" evidence="6">
    <location>
        <position position="251"/>
    </location>
</feature>
<dbReference type="AlphaFoldDB" id="A0A7S2Z6I4"/>
<dbReference type="Gene3D" id="2.70.98.10">
    <property type="match status" value="1"/>
</dbReference>
<dbReference type="PIRSF" id="PIRSF016020">
    <property type="entry name" value="PHexose_mutarotase"/>
    <property type="match status" value="1"/>
</dbReference>
<dbReference type="PANTHER" id="PTHR11122">
    <property type="entry name" value="APOSPORY-ASSOCIATED PROTEIN C-RELATED"/>
    <property type="match status" value="1"/>
</dbReference>
<comment type="similarity">
    <text evidence="2 5">Belongs to the glucose-6-phosphate 1-epimerase family.</text>
</comment>
<reference evidence="7" key="1">
    <citation type="submission" date="2021-01" db="EMBL/GenBank/DDBJ databases">
        <authorList>
            <person name="Corre E."/>
            <person name="Pelletier E."/>
            <person name="Niang G."/>
            <person name="Scheremetjew M."/>
            <person name="Finn R."/>
            <person name="Kale V."/>
            <person name="Holt S."/>
            <person name="Cochrane G."/>
            <person name="Meng A."/>
            <person name="Brown T."/>
            <person name="Cohen L."/>
        </authorList>
    </citation>
    <scope>NUCLEOTIDE SEQUENCE</scope>
    <source>
        <strain evidence="7">RCC856</strain>
    </source>
</reference>
<evidence type="ECO:0000313" key="7">
    <source>
        <dbReference type="EMBL" id="CAE0025857.1"/>
    </source>
</evidence>
<comment type="catalytic activity">
    <reaction evidence="1">
        <text>alpha-D-glucose 6-phosphate = beta-D-glucose 6-phosphate</text>
        <dbReference type="Rhea" id="RHEA:16249"/>
        <dbReference type="ChEBI" id="CHEBI:58225"/>
        <dbReference type="ChEBI" id="CHEBI:58247"/>
        <dbReference type="EC" id="5.1.3.15"/>
    </reaction>
</comment>
<dbReference type="InterPro" id="IPR011013">
    <property type="entry name" value="Gal_mutarotase_sf_dom"/>
</dbReference>
<evidence type="ECO:0000256" key="3">
    <source>
        <dbReference type="ARBA" id="ARBA00012083"/>
    </source>
</evidence>